<keyword evidence="6 8" id="KW-0479">Metal-binding</keyword>
<dbReference type="SUPFAM" id="SSF56762">
    <property type="entry name" value="HydB/Nqo4-like"/>
    <property type="match status" value="1"/>
</dbReference>
<evidence type="ECO:0000256" key="2">
    <source>
        <dbReference type="ARBA" id="ARBA00004196"/>
    </source>
</evidence>
<name>A0ABT0FX78_9ACTN</name>
<comment type="cofactor">
    <cofactor evidence="1">
        <name>Ni(2+)</name>
        <dbReference type="ChEBI" id="CHEBI:49786"/>
    </cofactor>
</comment>
<dbReference type="PANTHER" id="PTHR42958:SF2">
    <property type="entry name" value="UPTAKE HYDROGENASE LARGE SUBUNIT"/>
    <property type="match status" value="1"/>
</dbReference>
<dbReference type="EMBL" id="JAKRKC020000001">
    <property type="protein sequence ID" value="MCK2216953.1"/>
    <property type="molecule type" value="Genomic_DNA"/>
</dbReference>
<dbReference type="Pfam" id="PF00374">
    <property type="entry name" value="NiFeSe_Hases"/>
    <property type="match status" value="1"/>
</dbReference>
<dbReference type="InterPro" id="IPR050867">
    <property type="entry name" value="NiFe/NiFeSe_hydrgnase_LSU"/>
</dbReference>
<dbReference type="PANTHER" id="PTHR42958">
    <property type="entry name" value="HYDROGENASE-2 LARGE CHAIN"/>
    <property type="match status" value="1"/>
</dbReference>
<dbReference type="Proteomes" id="UP001317259">
    <property type="component" value="Unassembled WGS sequence"/>
</dbReference>
<evidence type="ECO:0000313" key="9">
    <source>
        <dbReference type="EMBL" id="MCK2216953.1"/>
    </source>
</evidence>
<dbReference type="InterPro" id="IPR018194">
    <property type="entry name" value="Ni-dep_hyd_lsu_Ni_BS"/>
</dbReference>
<evidence type="ECO:0000256" key="7">
    <source>
        <dbReference type="ARBA" id="ARBA00023002"/>
    </source>
</evidence>
<comment type="subunit">
    <text evidence="4">Heterodimer of a large and a small subunit.</text>
</comment>
<keyword evidence="7 8" id="KW-0560">Oxidoreductase</keyword>
<sequence length="573" mass="61965">MSERIVVDPVTRIEGHLRLEVRLDGGQVAEAWSSATMWRGLETILEGRDPRDAWLFAQRICGVCTTVHALASVRAVEDALGLVPPPNARTLRDLIAAAQAVHDHVVHFYHLHALDWVDVTAALKADPGATARLAQSLSAHPRSTKAVFAGVRDRFAAFVRSGRLGPFTGGYWGHPAYRLPPEADLLALSHYLDALDFQRDYARVHALLGGKNPHPQTYLVGGMAVPIDPASQAAINDDTLQEVRGLLLKGRDFVRQVYLPDLFAIAAAYPEWGRIGRGLGTYLAFGDYSAAPPRTGRPPAGGLFPGGLVRDGDLSRAEPFDPARIAEYVTHSWFAYDKGDAEPLAPWSGETRPAYTGPAPPYEHLDVERKYSWLKSPRYGDLAVEVGPLARIAVGYAAGDGGVRSATDAALTRLHAGRDVLFSTLGRMLARGLETGLLADHALDLLDRLTSAVAAGDLRVHDGSRWDPATWPASARGVGFHEAPRGGLSHWVVIENRRIARYQAVVPSTWNAGPRDAAGRPGAYEAALAGTPVADPRRPLEILRTVHSFDPCMACAAHVLDADGRPVVEVRVQ</sequence>
<accession>A0ABT0FX78</accession>
<evidence type="ECO:0000313" key="10">
    <source>
        <dbReference type="Proteomes" id="UP001317259"/>
    </source>
</evidence>
<dbReference type="Gene3D" id="1.10.645.10">
    <property type="entry name" value="Cytochrome-c3 Hydrogenase, chain B"/>
    <property type="match status" value="1"/>
</dbReference>
<dbReference type="InterPro" id="IPR029014">
    <property type="entry name" value="NiFe-Hase_large"/>
</dbReference>
<dbReference type="PROSITE" id="PS00508">
    <property type="entry name" value="NI_HGENASE_L_2"/>
    <property type="match status" value="1"/>
</dbReference>
<comment type="caution">
    <text evidence="9">The sequence shown here is derived from an EMBL/GenBank/DDBJ whole genome shotgun (WGS) entry which is preliminary data.</text>
</comment>
<organism evidence="9 10">
    <name type="scientific">Actinomadura luzonensis</name>
    <dbReference type="NCBI Taxonomy" id="2805427"/>
    <lineage>
        <taxon>Bacteria</taxon>
        <taxon>Bacillati</taxon>
        <taxon>Actinomycetota</taxon>
        <taxon>Actinomycetes</taxon>
        <taxon>Streptosporangiales</taxon>
        <taxon>Thermomonosporaceae</taxon>
        <taxon>Actinomadura</taxon>
    </lineage>
</organism>
<dbReference type="InterPro" id="IPR001501">
    <property type="entry name" value="Ni-dep_hyd_lsu"/>
</dbReference>
<keyword evidence="5 8" id="KW-0533">Nickel</keyword>
<evidence type="ECO:0000256" key="3">
    <source>
        <dbReference type="ARBA" id="ARBA00009292"/>
    </source>
</evidence>
<comment type="subcellular location">
    <subcellularLocation>
        <location evidence="2">Cell envelope</location>
    </subcellularLocation>
</comment>
<proteinExistence type="inferred from homology"/>
<evidence type="ECO:0000256" key="4">
    <source>
        <dbReference type="ARBA" id="ARBA00011771"/>
    </source>
</evidence>
<dbReference type="PROSITE" id="PS00507">
    <property type="entry name" value="NI_HGENASE_L_1"/>
    <property type="match status" value="1"/>
</dbReference>
<gene>
    <name evidence="9" type="ORF">MF672_024630</name>
</gene>
<comment type="similarity">
    <text evidence="3 8">Belongs to the [NiFe]/[NiFeSe] hydrogenase large subunit family.</text>
</comment>
<keyword evidence="10" id="KW-1185">Reference proteome</keyword>
<protein>
    <submittedName>
        <fullName evidence="9">Nickel-dependent hydrogenase large subunit</fullName>
    </submittedName>
</protein>
<evidence type="ECO:0000256" key="8">
    <source>
        <dbReference type="RuleBase" id="RU003896"/>
    </source>
</evidence>
<dbReference type="RefSeq" id="WP_242380244.1">
    <property type="nucleotide sequence ID" value="NZ_JAKRKC020000001.1"/>
</dbReference>
<evidence type="ECO:0000256" key="5">
    <source>
        <dbReference type="ARBA" id="ARBA00022596"/>
    </source>
</evidence>
<evidence type="ECO:0000256" key="1">
    <source>
        <dbReference type="ARBA" id="ARBA00001967"/>
    </source>
</evidence>
<reference evidence="9 10" key="1">
    <citation type="submission" date="2022-04" db="EMBL/GenBank/DDBJ databases">
        <title>Genome draft of Actinomadura sp. ATCC 31491.</title>
        <authorList>
            <person name="Shi X."/>
            <person name="Du Y."/>
        </authorList>
    </citation>
    <scope>NUCLEOTIDE SEQUENCE [LARGE SCALE GENOMIC DNA]</scope>
    <source>
        <strain evidence="9 10">ATCC 31491</strain>
    </source>
</reference>
<evidence type="ECO:0000256" key="6">
    <source>
        <dbReference type="ARBA" id="ARBA00022723"/>
    </source>
</evidence>